<keyword evidence="4" id="KW-1185">Reference proteome</keyword>
<feature type="transmembrane region" description="Helical" evidence="1">
    <location>
        <begin position="147"/>
        <end position="168"/>
    </location>
</feature>
<dbReference type="OMA" id="IHFSTNE"/>
<dbReference type="KEGG" id="eiv:EIN_495540"/>
<dbReference type="VEuPathDB" id="AmoebaDB:EIN_495540"/>
<protein>
    <submittedName>
        <fullName evidence="3">Uncharacterized protein</fullName>
    </submittedName>
</protein>
<evidence type="ECO:0000256" key="2">
    <source>
        <dbReference type="SAM" id="SignalP"/>
    </source>
</evidence>
<dbReference type="Proteomes" id="UP000014680">
    <property type="component" value="Unassembled WGS sequence"/>
</dbReference>
<dbReference type="RefSeq" id="XP_004253870.1">
    <property type="nucleotide sequence ID" value="XM_004253822.1"/>
</dbReference>
<dbReference type="AlphaFoldDB" id="A0A0A1TZR1"/>
<sequence length="181" mass="20263">MWTGLLVIFIVTQTKGQTLLTPETYIKVSQKYNQTLSFVIDPSLLLPNSKYEIKTHSLGSEPNLFGVSLYQEKHYTTNQTFLDESNIHFSTNENGCVKGVDMDHCEKFNCFVALLYMGRTAQADVLNKPISYFISLKRGKLGLPGDVPALIVLGIFCLLIAGALTLLIKRFFEGKDSTKTE</sequence>
<organism evidence="3 4">
    <name type="scientific">Entamoeba invadens IP1</name>
    <dbReference type="NCBI Taxonomy" id="370355"/>
    <lineage>
        <taxon>Eukaryota</taxon>
        <taxon>Amoebozoa</taxon>
        <taxon>Evosea</taxon>
        <taxon>Archamoebae</taxon>
        <taxon>Mastigamoebida</taxon>
        <taxon>Entamoebidae</taxon>
        <taxon>Entamoeba</taxon>
    </lineage>
</organism>
<keyword evidence="1" id="KW-0812">Transmembrane</keyword>
<accession>A0A0A1TZR1</accession>
<dbReference type="EMBL" id="KB206864">
    <property type="protein sequence ID" value="ELP87099.1"/>
    <property type="molecule type" value="Genomic_DNA"/>
</dbReference>
<reference evidence="3 4" key="1">
    <citation type="submission" date="2012-10" db="EMBL/GenBank/DDBJ databases">
        <authorList>
            <person name="Zafar N."/>
            <person name="Inman J."/>
            <person name="Hall N."/>
            <person name="Lorenzi H."/>
            <person name="Caler E."/>
        </authorList>
    </citation>
    <scope>NUCLEOTIDE SEQUENCE [LARGE SCALE GENOMIC DNA]</scope>
    <source>
        <strain evidence="3 4">IP1</strain>
    </source>
</reference>
<dbReference type="GeneID" id="14886095"/>
<evidence type="ECO:0000313" key="4">
    <source>
        <dbReference type="Proteomes" id="UP000014680"/>
    </source>
</evidence>
<proteinExistence type="predicted"/>
<name>A0A0A1TZR1_ENTIV</name>
<feature type="chain" id="PRO_5001980086" evidence="2">
    <location>
        <begin position="17"/>
        <end position="181"/>
    </location>
</feature>
<gene>
    <name evidence="3" type="ORF">EIN_495540</name>
</gene>
<keyword evidence="1" id="KW-1133">Transmembrane helix</keyword>
<evidence type="ECO:0000256" key="1">
    <source>
        <dbReference type="SAM" id="Phobius"/>
    </source>
</evidence>
<feature type="signal peptide" evidence="2">
    <location>
        <begin position="1"/>
        <end position="16"/>
    </location>
</feature>
<keyword evidence="2" id="KW-0732">Signal</keyword>
<evidence type="ECO:0000313" key="3">
    <source>
        <dbReference type="EMBL" id="ELP87099.1"/>
    </source>
</evidence>
<dbReference type="OrthoDB" id="28741at2759"/>
<keyword evidence="1" id="KW-0472">Membrane</keyword>